<comment type="caution">
    <text evidence="3">The sequence shown here is derived from an EMBL/GenBank/DDBJ whole genome shotgun (WGS) entry which is preliminary data.</text>
</comment>
<evidence type="ECO:0000313" key="3">
    <source>
        <dbReference type="EMBL" id="KRN44115.1"/>
    </source>
</evidence>
<dbReference type="Gene3D" id="3.90.550.10">
    <property type="entry name" value="Spore Coat Polysaccharide Biosynthesis Protein SpsA, Chain A"/>
    <property type="match status" value="1"/>
</dbReference>
<feature type="domain" description="Glycosyltransferase 2-like" evidence="2">
    <location>
        <begin position="4"/>
        <end position="159"/>
    </location>
</feature>
<gene>
    <name evidence="3" type="ORF">IV41_GL000813</name>
</gene>
<evidence type="ECO:0000256" key="1">
    <source>
        <dbReference type="ARBA" id="ARBA00006739"/>
    </source>
</evidence>
<dbReference type="OrthoDB" id="9802649at2"/>
<comment type="similarity">
    <text evidence="1">Belongs to the glycosyltransferase 2 family.</text>
</comment>
<protein>
    <recommendedName>
        <fullName evidence="2">Glycosyltransferase 2-like domain-containing protein</fullName>
    </recommendedName>
</protein>
<dbReference type="RefSeq" id="WP_056994504.1">
    <property type="nucleotide sequence ID" value="NZ_JQBA01000022.1"/>
</dbReference>
<dbReference type="PANTHER" id="PTHR43685:SF11">
    <property type="entry name" value="GLYCOSYLTRANSFERASE TAGX-RELATED"/>
    <property type="match status" value="1"/>
</dbReference>
<evidence type="ECO:0000259" key="2">
    <source>
        <dbReference type="Pfam" id="PF00535"/>
    </source>
</evidence>
<dbReference type="EMBL" id="JQBA01000022">
    <property type="protein sequence ID" value="KRN44115.1"/>
    <property type="molecule type" value="Genomic_DNA"/>
</dbReference>
<keyword evidence="4" id="KW-1185">Reference proteome</keyword>
<dbReference type="InterPro" id="IPR050834">
    <property type="entry name" value="Glycosyltransf_2"/>
</dbReference>
<dbReference type="SUPFAM" id="SSF53448">
    <property type="entry name" value="Nucleotide-diphospho-sugar transferases"/>
    <property type="match status" value="1"/>
</dbReference>
<dbReference type="PANTHER" id="PTHR43685">
    <property type="entry name" value="GLYCOSYLTRANSFERASE"/>
    <property type="match status" value="1"/>
</dbReference>
<organism evidence="3 4">
    <name type="scientific">Limosilactobacillus ingluviei</name>
    <dbReference type="NCBI Taxonomy" id="148604"/>
    <lineage>
        <taxon>Bacteria</taxon>
        <taxon>Bacillati</taxon>
        <taxon>Bacillota</taxon>
        <taxon>Bacilli</taxon>
        <taxon>Lactobacillales</taxon>
        <taxon>Lactobacillaceae</taxon>
        <taxon>Limosilactobacillus</taxon>
    </lineage>
</organism>
<reference evidence="3 4" key="1">
    <citation type="journal article" date="2015" name="Genome Announc.">
        <title>Expanding the biotechnology potential of lactobacilli through comparative genomics of 213 strains and associated genera.</title>
        <authorList>
            <person name="Sun Z."/>
            <person name="Harris H.M."/>
            <person name="McCann A."/>
            <person name="Guo C."/>
            <person name="Argimon S."/>
            <person name="Zhang W."/>
            <person name="Yang X."/>
            <person name="Jeffery I.B."/>
            <person name="Cooney J.C."/>
            <person name="Kagawa T.F."/>
            <person name="Liu W."/>
            <person name="Song Y."/>
            <person name="Salvetti E."/>
            <person name="Wrobel A."/>
            <person name="Rasinkangas P."/>
            <person name="Parkhill J."/>
            <person name="Rea M.C."/>
            <person name="O'Sullivan O."/>
            <person name="Ritari J."/>
            <person name="Douillard F.P."/>
            <person name="Paul Ross R."/>
            <person name="Yang R."/>
            <person name="Briner A.E."/>
            <person name="Felis G.E."/>
            <person name="de Vos W.M."/>
            <person name="Barrangou R."/>
            <person name="Klaenhammer T.R."/>
            <person name="Caufield P.W."/>
            <person name="Cui Y."/>
            <person name="Zhang H."/>
            <person name="O'Toole P.W."/>
        </authorList>
    </citation>
    <scope>NUCLEOTIDE SEQUENCE [LARGE SCALE GENOMIC DNA]</scope>
    <source>
        <strain evidence="3 4">DSM 14792</strain>
    </source>
</reference>
<proteinExistence type="inferred from homology"/>
<dbReference type="InterPro" id="IPR029044">
    <property type="entry name" value="Nucleotide-diphossugar_trans"/>
</dbReference>
<dbReference type="Proteomes" id="UP000051639">
    <property type="component" value="Unassembled WGS sequence"/>
</dbReference>
<dbReference type="PATRIC" id="fig|148604.4.peg.839"/>
<dbReference type="eggNOG" id="COG0463">
    <property type="taxonomic scope" value="Bacteria"/>
</dbReference>
<dbReference type="AlphaFoldDB" id="A0A0R2GTC0"/>
<name>A0A0R2GTC0_9LACO</name>
<evidence type="ECO:0000313" key="4">
    <source>
        <dbReference type="Proteomes" id="UP000051639"/>
    </source>
</evidence>
<dbReference type="Pfam" id="PF00535">
    <property type="entry name" value="Glycos_transf_2"/>
    <property type="match status" value="1"/>
</dbReference>
<accession>A0A0R2GTC0</accession>
<sequence length="308" mass="35912">MKTSVVISAYNGKRYIIEQLESIRQQSQPVDEVLIADDCSTDGTPELVQAYIDQHHLAGWHVEVNTVNKGWRRNFMEAMWASTGDVVFSCDQDDLWHLDKVKLMTATLTAHPEISLLTSNYDEFFPDGKHRLAPWPKQTGLFEVPLKRNYMLVKAPGCTYAIRRSLLDVAKKYWQPDYPHDALLWRLSQFNHGLYALAQPLLRWRKHETSAFAKESKDLKTIGAKQAWIKVANAANETLREYVRNEVPGDTRHQQTILARTSEWLKRRQRFYDAQKIVSGLALLPYWSSYPRIRQYPGDWYLIFIKKK</sequence>
<dbReference type="STRING" id="1203076.GCA_000312405_00878"/>
<dbReference type="InterPro" id="IPR001173">
    <property type="entry name" value="Glyco_trans_2-like"/>
</dbReference>